<dbReference type="EMBL" id="ACZL01000032">
    <property type="protein sequence ID" value="EHI54894.1"/>
    <property type="molecule type" value="Genomic_DNA"/>
</dbReference>
<dbReference type="RefSeq" id="WP_005541715.1">
    <property type="nucleotide sequence ID" value="NZ_JH378837.1"/>
</dbReference>
<comment type="caution">
    <text evidence="1">The sequence shown here is derived from an EMBL/GenBank/DDBJ whole genome shotgun (WGS) entry which is preliminary data.</text>
</comment>
<dbReference type="eggNOG" id="COG4268">
    <property type="taxonomic scope" value="Bacteria"/>
</dbReference>
<keyword evidence="2" id="KW-1185">Reference proteome</keyword>
<dbReference type="HOGENOM" id="CLU_037403_0_0_9"/>
<dbReference type="Pfam" id="PF10117">
    <property type="entry name" value="McrBC"/>
    <property type="match status" value="1"/>
</dbReference>
<evidence type="ECO:0008006" key="3">
    <source>
        <dbReference type="Google" id="ProtNLM"/>
    </source>
</evidence>
<dbReference type="InterPro" id="IPR019292">
    <property type="entry name" value="McrC"/>
</dbReference>
<protein>
    <recommendedName>
        <fullName evidence="3">McrBC 5-methylcytosine restriction system component</fullName>
    </recommendedName>
</protein>
<evidence type="ECO:0000313" key="1">
    <source>
        <dbReference type="EMBL" id="EHI54894.1"/>
    </source>
</evidence>
<dbReference type="AlphaFoldDB" id="G5GK16"/>
<sequence>MKDKVFITLKDNQQPNDIYCFAGDNVNDILYGKIPEKGRKSIEAVSSVNRLLKEHKIITIPKKDSFKNDTIIEIRNSNVYTYNWVGVISTPIPDKSNHSCRIEITSRFDAVKKQHFLLYLLSSVYGFNIFNIDINSEEESDYIIILIILYLNKLIEAYRDGLYKEYIRREYNDYNFKGVIDVNRHLKLNTPFIGKTAYTVREYTYDNEILCLMRQTIDYIVCEHTQVWEGYLSTEPIFNEIVEVIENATPSYRKNINYADTLKCRIEISHPMYQNYEDARKLALMILNESGKNIFDNSEELSFSLLIDMAWLWEEFVAEKLLKEYNYNHLFTDGSRGSLKWADEKHWYPDFIERKNEYNRRIIFDAKYKFWDYQKNEDIHQLLSYLFITGGNKCGVIYPFNAEYEEWESINLYAFNGFYGDTNPTMYKLPLYIPQNNNIDYSEYCKSMNNSIKNWKNNFRCF</sequence>
<dbReference type="OrthoDB" id="307209at2"/>
<proteinExistence type="predicted"/>
<gene>
    <name evidence="1" type="ORF">HMPREF9333_01906</name>
</gene>
<name>G5GK16_9FIRM</name>
<accession>G5GK16</accession>
<dbReference type="STRING" id="679200.HMPREF9333_01906"/>
<dbReference type="PANTHER" id="PTHR38733:SF1">
    <property type="entry name" value="TYPE IV METHYL-DIRECTED RESTRICTION ENZYME ECOKMCRBC"/>
    <property type="match status" value="1"/>
</dbReference>
<dbReference type="PATRIC" id="fig|679200.3.peg.2011"/>
<dbReference type="PANTHER" id="PTHR38733">
    <property type="entry name" value="PROTEIN MCRC"/>
    <property type="match status" value="1"/>
</dbReference>
<evidence type="ECO:0000313" key="2">
    <source>
        <dbReference type="Proteomes" id="UP000003011"/>
    </source>
</evidence>
<organism evidence="1 2">
    <name type="scientific">Johnsonella ignava ATCC 51276</name>
    <dbReference type="NCBI Taxonomy" id="679200"/>
    <lineage>
        <taxon>Bacteria</taxon>
        <taxon>Bacillati</taxon>
        <taxon>Bacillota</taxon>
        <taxon>Clostridia</taxon>
        <taxon>Lachnospirales</taxon>
        <taxon>Lachnospiraceae</taxon>
        <taxon>Johnsonella</taxon>
    </lineage>
</organism>
<reference evidence="1 2" key="1">
    <citation type="submission" date="2011-08" db="EMBL/GenBank/DDBJ databases">
        <title>The Genome Sequence of Johnsonella ignava ATCC 51276.</title>
        <authorList>
            <consortium name="The Broad Institute Genome Sequencing Platform"/>
            <person name="Earl A."/>
            <person name="Ward D."/>
            <person name="Feldgarden M."/>
            <person name="Gevers D."/>
            <person name="Izard J."/>
            <person name="Blanton J.M."/>
            <person name="Baranova O.V."/>
            <person name="Dewhirst F.E."/>
            <person name="Young S.K."/>
            <person name="Zeng Q."/>
            <person name="Gargeya S."/>
            <person name="Fitzgerald M."/>
            <person name="Haas B."/>
            <person name="Abouelleil A."/>
            <person name="Alvarado L."/>
            <person name="Arachchi H.M."/>
            <person name="Berlin A."/>
            <person name="Brown A."/>
            <person name="Chapman S.B."/>
            <person name="Chen Z."/>
            <person name="Dunbar C."/>
            <person name="Freedman E."/>
            <person name="Gearin G."/>
            <person name="Gellesch M."/>
            <person name="Goldberg J."/>
            <person name="Griggs A."/>
            <person name="Gujja S."/>
            <person name="Heiman D."/>
            <person name="Howarth C."/>
            <person name="Larson L."/>
            <person name="Lui A."/>
            <person name="MacDonald P.J.P."/>
            <person name="Montmayeur A."/>
            <person name="Murphy C."/>
            <person name="Neiman D."/>
            <person name="Pearson M."/>
            <person name="Priest M."/>
            <person name="Roberts A."/>
            <person name="Saif S."/>
            <person name="Shea T."/>
            <person name="Shenoy N."/>
            <person name="Sisk P."/>
            <person name="Stolte C."/>
            <person name="Sykes S."/>
            <person name="Wortman J."/>
            <person name="Nusbaum C."/>
            <person name="Birren B."/>
        </authorList>
    </citation>
    <scope>NUCLEOTIDE SEQUENCE [LARGE SCALE GENOMIC DNA]</scope>
    <source>
        <strain evidence="1 2">ATCC 51276</strain>
    </source>
</reference>
<dbReference type="Proteomes" id="UP000003011">
    <property type="component" value="Unassembled WGS sequence"/>
</dbReference>